<reference evidence="3" key="1">
    <citation type="submission" date="2019-09" db="EMBL/GenBank/DDBJ databases">
        <title>Characterisation of the sponge microbiome using genome-centric metagenomics.</title>
        <authorList>
            <person name="Engelberts J.P."/>
            <person name="Robbins S.J."/>
            <person name="De Goeij J.M."/>
            <person name="Aranda M."/>
            <person name="Bell S.C."/>
            <person name="Webster N.S."/>
        </authorList>
    </citation>
    <scope>NUCLEOTIDE SEQUENCE</scope>
    <source>
        <strain evidence="3">SB0661_bin_32</strain>
    </source>
</reference>
<evidence type="ECO:0000259" key="2">
    <source>
        <dbReference type="Pfam" id="PF18912"/>
    </source>
</evidence>
<dbReference type="CDD" id="cd06223">
    <property type="entry name" value="PRTases_typeI"/>
    <property type="match status" value="1"/>
</dbReference>
<feature type="domain" description="Double zinc ribbon" evidence="2">
    <location>
        <begin position="9"/>
        <end position="66"/>
    </location>
</feature>
<dbReference type="InterPro" id="IPR000836">
    <property type="entry name" value="PRTase_dom"/>
</dbReference>
<accession>A0A6B1DDG4</accession>
<dbReference type="InterPro" id="IPR029057">
    <property type="entry name" value="PRTase-like"/>
</dbReference>
<dbReference type="PANTHER" id="PTHR47505">
    <property type="entry name" value="DNA UTILIZATION PROTEIN YHGH"/>
    <property type="match status" value="1"/>
</dbReference>
<organism evidence="3">
    <name type="scientific">Caldilineaceae bacterium SB0661_bin_32</name>
    <dbReference type="NCBI Taxonomy" id="2605255"/>
    <lineage>
        <taxon>Bacteria</taxon>
        <taxon>Bacillati</taxon>
        <taxon>Chloroflexota</taxon>
        <taxon>Caldilineae</taxon>
        <taxon>Caldilineales</taxon>
        <taxon>Caldilineaceae</taxon>
    </lineage>
</organism>
<evidence type="ECO:0000256" key="1">
    <source>
        <dbReference type="ARBA" id="ARBA00008007"/>
    </source>
</evidence>
<dbReference type="SUPFAM" id="SSF53271">
    <property type="entry name" value="PRTase-like"/>
    <property type="match status" value="1"/>
</dbReference>
<dbReference type="EMBL" id="VXMH01000104">
    <property type="protein sequence ID" value="MYC97077.1"/>
    <property type="molecule type" value="Genomic_DNA"/>
</dbReference>
<dbReference type="InterPro" id="IPR044005">
    <property type="entry name" value="DZR_2"/>
</dbReference>
<protein>
    <submittedName>
        <fullName evidence="3">ComF family protein</fullName>
    </submittedName>
</protein>
<comment type="caution">
    <text evidence="3">The sequence shown here is derived from an EMBL/GenBank/DDBJ whole genome shotgun (WGS) entry which is preliminary data.</text>
</comment>
<gene>
    <name evidence="3" type="ORF">F4X14_19135</name>
</gene>
<dbReference type="Pfam" id="PF18912">
    <property type="entry name" value="DZR_2"/>
    <property type="match status" value="1"/>
</dbReference>
<comment type="similarity">
    <text evidence="1">Belongs to the ComF/GntX family.</text>
</comment>
<sequence>MLQRFGSYLLDLVFPPRCVNCMRSGQWFCDSCAQRVRPAPSRQVCQRCGIELPGDVEGLGAPCPGCRDALGCVGAAALHEGPLQPAIHALKYDGRLELAPILTRYLRALIAAAPWPAILRRVDGIVPVPLHRDRLLERGYNQAALLATGLTVGSCTPVLDSAIERFRATKSQVGLTALERADNVVGKFKANPRLVTGRRLLLVDDVFTTGATMRECAVALRRAGAIAVYGLALARPAKR</sequence>
<evidence type="ECO:0000313" key="3">
    <source>
        <dbReference type="EMBL" id="MYC97077.1"/>
    </source>
</evidence>
<dbReference type="InterPro" id="IPR051910">
    <property type="entry name" value="ComF/GntX_DNA_util-trans"/>
</dbReference>
<dbReference type="Gene3D" id="3.40.50.2020">
    <property type="match status" value="1"/>
</dbReference>
<proteinExistence type="inferred from homology"/>
<name>A0A6B1DDG4_9CHLR</name>
<dbReference type="PANTHER" id="PTHR47505:SF1">
    <property type="entry name" value="DNA UTILIZATION PROTEIN YHGH"/>
    <property type="match status" value="1"/>
</dbReference>
<dbReference type="AlphaFoldDB" id="A0A6B1DDG4"/>